<reference evidence="7" key="1">
    <citation type="journal article" date="2020" name="mSystems">
        <title>Genome- and Community-Level Interaction Insights into Carbon Utilization and Element Cycling Functions of Hydrothermarchaeota in Hydrothermal Sediment.</title>
        <authorList>
            <person name="Zhou Z."/>
            <person name="Liu Y."/>
            <person name="Xu W."/>
            <person name="Pan J."/>
            <person name="Luo Z.H."/>
            <person name="Li M."/>
        </authorList>
    </citation>
    <scope>NUCLEOTIDE SEQUENCE [LARGE SCALE GENOMIC DNA]</scope>
    <source>
        <strain evidence="7">HyVt-533</strain>
    </source>
</reference>
<dbReference type="InterPro" id="IPR013785">
    <property type="entry name" value="Aldolase_TIM"/>
</dbReference>
<dbReference type="PANTHER" id="PTHR43273">
    <property type="entry name" value="ANAEROBIC SULFATASE-MATURATING ENZYME HOMOLOG ASLB-RELATED"/>
    <property type="match status" value="1"/>
</dbReference>
<evidence type="ECO:0000313" key="7">
    <source>
        <dbReference type="EMBL" id="HHI97923.1"/>
    </source>
</evidence>
<evidence type="ECO:0000256" key="5">
    <source>
        <dbReference type="ARBA" id="ARBA00023014"/>
    </source>
</evidence>
<evidence type="ECO:0000256" key="3">
    <source>
        <dbReference type="ARBA" id="ARBA00022723"/>
    </source>
</evidence>
<dbReference type="InterPro" id="IPR058240">
    <property type="entry name" value="rSAM_sf"/>
</dbReference>
<dbReference type="InterPro" id="IPR023867">
    <property type="entry name" value="Sulphatase_maturase_rSAM"/>
</dbReference>
<dbReference type="SFLD" id="SFLDG01067">
    <property type="entry name" value="SPASM/twitch_domain_containing"/>
    <property type="match status" value="1"/>
</dbReference>
<dbReference type="GO" id="GO:0046872">
    <property type="term" value="F:metal ion binding"/>
    <property type="evidence" value="ECO:0007669"/>
    <property type="project" value="UniProtKB-KW"/>
</dbReference>
<comment type="caution">
    <text evidence="7">The sequence shown here is derived from an EMBL/GenBank/DDBJ whole genome shotgun (WGS) entry which is preliminary data.</text>
</comment>
<feature type="domain" description="Radical SAM core" evidence="6">
    <location>
        <begin position="62"/>
        <end position="206"/>
    </location>
</feature>
<organism evidence="7">
    <name type="scientific">Thermodesulfatator atlanticus</name>
    <dbReference type="NCBI Taxonomy" id="501497"/>
    <lineage>
        <taxon>Bacteria</taxon>
        <taxon>Pseudomonadati</taxon>
        <taxon>Thermodesulfobacteriota</taxon>
        <taxon>Thermodesulfobacteria</taxon>
        <taxon>Thermodesulfobacteriales</taxon>
        <taxon>Thermodesulfatatoraceae</taxon>
        <taxon>Thermodesulfatator</taxon>
    </lineage>
</organism>
<proteinExistence type="predicted"/>
<dbReference type="Proteomes" id="UP000886101">
    <property type="component" value="Unassembled WGS sequence"/>
</dbReference>
<dbReference type="SUPFAM" id="SSF102114">
    <property type="entry name" value="Radical SAM enzymes"/>
    <property type="match status" value="1"/>
</dbReference>
<evidence type="ECO:0000256" key="2">
    <source>
        <dbReference type="ARBA" id="ARBA00022691"/>
    </source>
</evidence>
<dbReference type="CDD" id="cd01335">
    <property type="entry name" value="Radical_SAM"/>
    <property type="match status" value="1"/>
</dbReference>
<name>A0A7V5P149_9BACT</name>
<dbReference type="AlphaFoldDB" id="A0A7V5P149"/>
<dbReference type="InterPro" id="IPR007197">
    <property type="entry name" value="rSAM"/>
</dbReference>
<keyword evidence="3" id="KW-0479">Metal-binding</keyword>
<dbReference type="GO" id="GO:0016491">
    <property type="term" value="F:oxidoreductase activity"/>
    <property type="evidence" value="ECO:0007669"/>
    <property type="project" value="InterPro"/>
</dbReference>
<keyword evidence="2" id="KW-0949">S-adenosyl-L-methionine</keyword>
<evidence type="ECO:0000256" key="1">
    <source>
        <dbReference type="ARBA" id="ARBA00001966"/>
    </source>
</evidence>
<comment type="cofactor">
    <cofactor evidence="1">
        <name>[4Fe-4S] cluster</name>
        <dbReference type="ChEBI" id="CHEBI:49883"/>
    </cofactor>
</comment>
<evidence type="ECO:0000256" key="4">
    <source>
        <dbReference type="ARBA" id="ARBA00023004"/>
    </source>
</evidence>
<keyword evidence="5" id="KW-0411">Iron-sulfur</keyword>
<dbReference type="PANTHER" id="PTHR43273:SF2">
    <property type="entry name" value="RADICAL SAM CORE DOMAIN-CONTAINING PROTEIN"/>
    <property type="match status" value="1"/>
</dbReference>
<accession>A0A7V5P149</accession>
<protein>
    <submittedName>
        <fullName evidence="7">4Fe-4S cluster-binding domain-containing protein</fullName>
    </submittedName>
</protein>
<sequence>MPLAYVETLLTNFVRRLREENLSSVYVHPQFGPLADKEAVSLPSAGIYPPVKRETPLLIHLTVTGRCNARCQGCINTTLTCQDRAEVLKVFETEPERDARAILQLIHQTRAPAVTLAFYGGEPFLALEKMEAIVSRLEELSAVPLRYMVYTNGQLIDRAVARDSSLLSKIWLLSVSIDGRPAQHARFRRGTDLETIRQNLRLFRSRSRALLLQWSTLREGQSLWDCFEEFLFLYEQGLADFFFWHLAETDEPFKDFLSFARQYHRDLQKILAVYLTYLAKGVLLPIVPLNDLLIFWLTGARRGHSACGVELATNFDLVGGKILACADLPPELALGDVLPSGEIRLNGQELLRRLVAYREVLGCEQCGVFAYCGGRCPVQVLTGSVKRTLSYCQLTRLFVATVAEEMPAIERAFSRLGLTPQKLYDHSAFLAYYTDVIP</sequence>
<gene>
    <name evidence="7" type="ORF">ENJ96_08745</name>
</gene>
<dbReference type="GO" id="GO:0051536">
    <property type="term" value="F:iron-sulfur cluster binding"/>
    <property type="evidence" value="ECO:0007669"/>
    <property type="project" value="UniProtKB-KW"/>
</dbReference>
<dbReference type="Pfam" id="PF04055">
    <property type="entry name" value="Radical_SAM"/>
    <property type="match status" value="1"/>
</dbReference>
<dbReference type="EMBL" id="DROK01000259">
    <property type="protein sequence ID" value="HHI97923.1"/>
    <property type="molecule type" value="Genomic_DNA"/>
</dbReference>
<dbReference type="Gene3D" id="3.20.20.70">
    <property type="entry name" value="Aldolase class I"/>
    <property type="match status" value="1"/>
</dbReference>
<evidence type="ECO:0000259" key="6">
    <source>
        <dbReference type="Pfam" id="PF04055"/>
    </source>
</evidence>
<dbReference type="SFLD" id="SFLDS00029">
    <property type="entry name" value="Radical_SAM"/>
    <property type="match status" value="1"/>
</dbReference>
<keyword evidence="4" id="KW-0408">Iron</keyword>